<feature type="region of interest" description="Disordered" evidence="1">
    <location>
        <begin position="429"/>
        <end position="449"/>
    </location>
</feature>
<keyword evidence="2" id="KW-1133">Transmembrane helix</keyword>
<feature type="domain" description="Putative Flp pilus-assembly TadG-like N-terminal" evidence="3">
    <location>
        <begin position="28"/>
        <end position="73"/>
    </location>
</feature>
<name>A0A9X1JY18_9RHOB</name>
<comment type="caution">
    <text evidence="4">The sequence shown here is derived from an EMBL/GenBank/DDBJ whole genome shotgun (WGS) entry which is preliminary data.</text>
</comment>
<evidence type="ECO:0000313" key="5">
    <source>
        <dbReference type="Proteomes" id="UP001138661"/>
    </source>
</evidence>
<gene>
    <name evidence="4" type="ORF">KX928_08095</name>
</gene>
<dbReference type="InterPro" id="IPR028087">
    <property type="entry name" value="Tad_N"/>
</dbReference>
<proteinExistence type="predicted"/>
<dbReference type="Proteomes" id="UP001138661">
    <property type="component" value="Unassembled WGS sequence"/>
</dbReference>
<dbReference type="EMBL" id="JAHXDN010000002">
    <property type="protein sequence ID" value="MBW4707746.1"/>
    <property type="molecule type" value="Genomic_DNA"/>
</dbReference>
<protein>
    <submittedName>
        <fullName evidence="4">Tad domain-containing protein</fullName>
    </submittedName>
</protein>
<reference evidence="4" key="1">
    <citation type="submission" date="2021-07" db="EMBL/GenBank/DDBJ databases">
        <title>Roseobacter insulae sp. nov., isolated from a tidal flat.</title>
        <authorList>
            <person name="Park S."/>
            <person name="Yoon J.-H."/>
        </authorList>
    </citation>
    <scope>NUCLEOTIDE SEQUENCE</scope>
    <source>
        <strain evidence="4">YSTF-M11</strain>
    </source>
</reference>
<organism evidence="4 5">
    <name type="scientific">Roseobacter insulae</name>
    <dbReference type="NCBI Taxonomy" id="2859783"/>
    <lineage>
        <taxon>Bacteria</taxon>
        <taxon>Pseudomonadati</taxon>
        <taxon>Pseudomonadota</taxon>
        <taxon>Alphaproteobacteria</taxon>
        <taxon>Rhodobacterales</taxon>
        <taxon>Roseobacteraceae</taxon>
        <taxon>Roseobacter</taxon>
    </lineage>
</organism>
<dbReference type="RefSeq" id="WP_219500847.1">
    <property type="nucleotide sequence ID" value="NZ_JAHXDN010000002.1"/>
</dbReference>
<keyword evidence="5" id="KW-1185">Reference proteome</keyword>
<feature type="compositionally biased region" description="Basic and acidic residues" evidence="1">
    <location>
        <begin position="1"/>
        <end position="11"/>
    </location>
</feature>
<keyword evidence="2" id="KW-0812">Transmembrane</keyword>
<evidence type="ECO:0000256" key="1">
    <source>
        <dbReference type="SAM" id="MobiDB-lite"/>
    </source>
</evidence>
<evidence type="ECO:0000256" key="2">
    <source>
        <dbReference type="SAM" id="Phobius"/>
    </source>
</evidence>
<feature type="region of interest" description="Disordered" evidence="1">
    <location>
        <begin position="1"/>
        <end position="20"/>
    </location>
</feature>
<evidence type="ECO:0000313" key="4">
    <source>
        <dbReference type="EMBL" id="MBW4707746.1"/>
    </source>
</evidence>
<keyword evidence="2" id="KW-0472">Membrane</keyword>
<sequence length="524" mass="57368">MTRISPEKPEEQSTSAPSMAQFAREEDGVVTIFTIFILLMMLMVAGIGVDLMQNEMRRTSLQNTMDRAVLAAADLDQTLPPTAVVEDYFDKAGLGEYLTSVVPAQGLNYRTVTAEAFMRTNTQFMSILGVDSLPVPASSSAIEDVPNVEISLVLDISGSMRFSNRMKNLRPAAKNFVDIVLLGPAANTTSINLIPYAGQTNPGTFMFNRLGGVRYPAQALDEDDGGINEAFNNNTIPEGEAGGTGDDAGVRYVYPNVSSCLEIDNSDFLDDELPGDGTYDQTAHFMNWKIASEIVTDENGDPVQFDEDGNVVESGGVTRSVMDWGWCPQDQTSIIYASNSATELKTRIDTMRMHDGTGTHYAMKWALALLNPTSQPDFEQMAKPANGLVPPQFSDRPLPFNDPETVKYIVLMTDGQITEQLRPKETMHALNPTSHLTSRKTDRKTTTSKSTNVASFKAQCDLAKTSARNVVIYTIAFEAPGTPEAQMQYCASSDSHFFRASGKDEIDAAFSTIARQINELRLTQ</sequence>
<feature type="transmembrane region" description="Helical" evidence="2">
    <location>
        <begin position="28"/>
        <end position="49"/>
    </location>
</feature>
<accession>A0A9X1JY18</accession>
<evidence type="ECO:0000259" key="3">
    <source>
        <dbReference type="Pfam" id="PF13400"/>
    </source>
</evidence>
<dbReference type="AlphaFoldDB" id="A0A9X1JY18"/>
<dbReference type="Pfam" id="PF13400">
    <property type="entry name" value="Tad"/>
    <property type="match status" value="1"/>
</dbReference>